<evidence type="ECO:0000313" key="5">
    <source>
        <dbReference type="EMBL" id="HEC79305.1"/>
    </source>
</evidence>
<dbReference type="SMART" id="SM00028">
    <property type="entry name" value="TPR"/>
    <property type="match status" value="6"/>
</dbReference>
<dbReference type="PANTHER" id="PTHR16305:SF28">
    <property type="entry name" value="GUANYLATE CYCLASE DOMAIN-CONTAINING PROTEIN"/>
    <property type="match status" value="1"/>
</dbReference>
<dbReference type="AlphaFoldDB" id="A0A9C9ENP8"/>
<accession>A0A9C9ENP8</accession>
<dbReference type="Pfam" id="PF13181">
    <property type="entry name" value="TPR_8"/>
    <property type="match status" value="1"/>
</dbReference>
<sequence>MKKEFLFRTTGVDEPFVGRKKELKWLKSHLEETLNYNGRFILVRGEVGVGKTSFLERFIDEVDASNIHILYGRVLKDETKPFSPFIQMVKDHLLKVENRRWWFVKFLNPEIAPYFIHLIPELKRYYPLEIQSLEHPIDNRLFFYSFQTFFDNLSNSKPLILLLDDIQWMGDESTGLLKYIIRRMVGKSILIVATMTTQNNNQLLKIFIDELNNEHLISYLDLPGLSGGEIMTILNQMFGSTFAGSFTHWLFSVTRGNPLFIKEIVKTFVRQNIIFYDETKDRWFVETDYESFPVPETVESIIGYRIYRLSDSELKFLRGAAVIGEIFELPILRKLLNSLSDKQFLRSLNVLSASGLIEDSGNAKQFTHPLIRSLFYNKMNSDQRRRLHRRLARILKKNRASSEEIAFHLIKDIKPAEETERLAVYLFNTARRLFDDYQYLSAQRYLNVAQRIADKKEMADKIKLKIKSLSNQLFWFSGKSTLQVDDIEKNALELEVNNLRKDAGIHYRLLFHKRLSLQDLSKAEEDINKAITLVKKNDRLYWTLLAEHCLLLMRKGLLKEAEDEAKRLAVEIPQDKAPEARYKVFLYLGSISMSKGDLNKAFDFMLQAKKIAEDYHLLFYLGDSYSQLGLVEMRMGKVDSALIRFYESLKRAKLLQKEQLVGVDLLYMGYCFLVKGEYQRAKEFFEKAESKAKRIGNQRLDLTARLSFARLYLELNDVERAETALKQIDGEKLEINSRCDMLIYKSMIYLKKNEIDHALKFVNKSLTFAEKHHFNPRFARALAQKAQVLLKKGRRSEALKLFEKAKEILSANGEVLLLTDIFVRFGLAIGGTRGEAIFLQGLELLFEMRATPRISELYKQVRVKKFNNAVHLIHERLKEFRINSVEITTFGGLSVKKAGDLEEITRNEWQSRKAQELLALLLVQPRTGGITREILISYLWSDMAKKKSQANFRVILARLNKVIGGNIVIQKGPFLSLNRELLKVDFWEFESLVKEWRNFKRHGKLHLAEDRAHKAVALYRGDFLPEFYTRSLVDKQFELKERMREILFWLAMRCMERIEWQKAISFARRLLSFDANDEQACRIMMEALYNQGNRTGAIRQFHRLEKSLKEELNTVPAAETFNLYKRITNEE</sequence>
<protein>
    <recommendedName>
        <fullName evidence="4">Bacterial transcriptional activator domain-containing protein</fullName>
    </recommendedName>
</protein>
<dbReference type="InterPro" id="IPR011990">
    <property type="entry name" value="TPR-like_helical_dom_sf"/>
</dbReference>
<dbReference type="SUPFAM" id="SSF48452">
    <property type="entry name" value="TPR-like"/>
    <property type="match status" value="3"/>
</dbReference>
<dbReference type="GO" id="GO:0005524">
    <property type="term" value="F:ATP binding"/>
    <property type="evidence" value="ECO:0007669"/>
    <property type="project" value="UniProtKB-KW"/>
</dbReference>
<feature type="domain" description="Bacterial transcriptional activator" evidence="4">
    <location>
        <begin position="984"/>
        <end position="1128"/>
    </location>
</feature>
<dbReference type="GO" id="GO:0005737">
    <property type="term" value="C:cytoplasm"/>
    <property type="evidence" value="ECO:0007669"/>
    <property type="project" value="TreeGrafter"/>
</dbReference>
<name>A0A9C9ENP8_UNCW3</name>
<dbReference type="Pfam" id="PF13191">
    <property type="entry name" value="AAA_16"/>
    <property type="match status" value="1"/>
</dbReference>
<dbReference type="InterPro" id="IPR019734">
    <property type="entry name" value="TPR_rpt"/>
</dbReference>
<dbReference type="Gene3D" id="3.40.50.300">
    <property type="entry name" value="P-loop containing nucleotide triphosphate hydrolases"/>
    <property type="match status" value="1"/>
</dbReference>
<dbReference type="InterPro" id="IPR036388">
    <property type="entry name" value="WH-like_DNA-bd_sf"/>
</dbReference>
<evidence type="ECO:0000259" key="4">
    <source>
        <dbReference type="SMART" id="SM01043"/>
    </source>
</evidence>
<dbReference type="EMBL" id="DRIG01000095">
    <property type="protein sequence ID" value="HEC79305.1"/>
    <property type="molecule type" value="Genomic_DNA"/>
</dbReference>
<keyword evidence="3" id="KW-0175">Coiled coil</keyword>
<comment type="caution">
    <text evidence="5">The sequence shown here is derived from an EMBL/GenBank/DDBJ whole genome shotgun (WGS) entry which is preliminary data.</text>
</comment>
<dbReference type="Proteomes" id="UP000885826">
    <property type="component" value="Unassembled WGS sequence"/>
</dbReference>
<dbReference type="Pfam" id="PF03704">
    <property type="entry name" value="BTAD"/>
    <property type="match status" value="1"/>
</dbReference>
<evidence type="ECO:0000256" key="1">
    <source>
        <dbReference type="ARBA" id="ARBA00022741"/>
    </source>
</evidence>
<evidence type="ECO:0000256" key="3">
    <source>
        <dbReference type="SAM" id="Coils"/>
    </source>
</evidence>
<dbReference type="GO" id="GO:0004016">
    <property type="term" value="F:adenylate cyclase activity"/>
    <property type="evidence" value="ECO:0007669"/>
    <property type="project" value="TreeGrafter"/>
</dbReference>
<gene>
    <name evidence="5" type="ORF">ENI34_09255</name>
</gene>
<dbReference type="InterPro" id="IPR005158">
    <property type="entry name" value="BTAD"/>
</dbReference>
<dbReference type="InterPro" id="IPR041664">
    <property type="entry name" value="AAA_16"/>
</dbReference>
<dbReference type="Gene3D" id="1.10.10.10">
    <property type="entry name" value="Winged helix-like DNA-binding domain superfamily/Winged helix DNA-binding domain"/>
    <property type="match status" value="1"/>
</dbReference>
<keyword evidence="1" id="KW-0547">Nucleotide-binding</keyword>
<dbReference type="Gene3D" id="1.25.40.10">
    <property type="entry name" value="Tetratricopeptide repeat domain"/>
    <property type="match status" value="4"/>
</dbReference>
<reference evidence="5" key="1">
    <citation type="journal article" date="2020" name="mSystems">
        <title>Genome- and Community-Level Interaction Insights into Carbon Utilization and Element Cycling Functions of Hydrothermarchaeota in Hydrothermal Sediment.</title>
        <authorList>
            <person name="Zhou Z."/>
            <person name="Liu Y."/>
            <person name="Xu W."/>
            <person name="Pan J."/>
            <person name="Luo Z.H."/>
            <person name="Li M."/>
        </authorList>
    </citation>
    <scope>NUCLEOTIDE SEQUENCE</scope>
    <source>
        <strain evidence="5">HyVt-388</strain>
    </source>
</reference>
<evidence type="ECO:0000313" key="6">
    <source>
        <dbReference type="Proteomes" id="UP000885826"/>
    </source>
</evidence>
<organism evidence="5 6">
    <name type="scientific">candidate division WOR-3 bacterium</name>
    <dbReference type="NCBI Taxonomy" id="2052148"/>
    <lineage>
        <taxon>Bacteria</taxon>
        <taxon>Bacteria division WOR-3</taxon>
    </lineage>
</organism>
<dbReference type="InterPro" id="IPR027417">
    <property type="entry name" value="P-loop_NTPase"/>
</dbReference>
<keyword evidence="2" id="KW-0067">ATP-binding</keyword>
<dbReference type="SMART" id="SM01043">
    <property type="entry name" value="BTAD"/>
    <property type="match status" value="1"/>
</dbReference>
<dbReference type="PANTHER" id="PTHR16305">
    <property type="entry name" value="TESTICULAR SOLUBLE ADENYLYL CYCLASE"/>
    <property type="match status" value="1"/>
</dbReference>
<dbReference type="SUPFAM" id="SSF52540">
    <property type="entry name" value="P-loop containing nucleoside triphosphate hydrolases"/>
    <property type="match status" value="1"/>
</dbReference>
<proteinExistence type="predicted"/>
<feature type="coiled-coil region" evidence="3">
    <location>
        <begin position="452"/>
        <end position="502"/>
    </location>
</feature>
<evidence type="ECO:0000256" key="2">
    <source>
        <dbReference type="ARBA" id="ARBA00022840"/>
    </source>
</evidence>